<keyword evidence="3" id="KW-0808">Transferase</keyword>
<keyword evidence="6" id="KW-0472">Membrane</keyword>
<dbReference type="InterPro" id="IPR003661">
    <property type="entry name" value="HisK_dim/P_dom"/>
</dbReference>
<dbReference type="SUPFAM" id="SSF55874">
    <property type="entry name" value="ATPase domain of HSP90 chaperone/DNA topoisomerase II/histidine kinase"/>
    <property type="match status" value="1"/>
</dbReference>
<name>A0A015UHR2_BACFG</name>
<evidence type="ECO:0000313" key="10">
    <source>
        <dbReference type="Proteomes" id="UP000020529"/>
    </source>
</evidence>
<evidence type="ECO:0000256" key="4">
    <source>
        <dbReference type="ARBA" id="ARBA00022777"/>
    </source>
</evidence>
<proteinExistence type="predicted"/>
<organism evidence="9 10">
    <name type="scientific">Bacteroides fragilis str. 3988T(B)14</name>
    <dbReference type="NCBI Taxonomy" id="1339315"/>
    <lineage>
        <taxon>Bacteria</taxon>
        <taxon>Pseudomonadati</taxon>
        <taxon>Bacteroidota</taxon>
        <taxon>Bacteroidia</taxon>
        <taxon>Bacteroidales</taxon>
        <taxon>Bacteroidaceae</taxon>
        <taxon>Bacteroides</taxon>
    </lineage>
</organism>
<comment type="catalytic activity">
    <reaction evidence="1">
        <text>ATP + protein L-histidine = ADP + protein N-phospho-L-histidine.</text>
        <dbReference type="EC" id="2.7.13.3"/>
    </reaction>
</comment>
<dbReference type="Gene3D" id="1.10.287.130">
    <property type="match status" value="1"/>
</dbReference>
<protein>
    <recommendedName>
        <fullName evidence="2">histidine kinase</fullName>
        <ecNumber evidence="2">2.7.13.3</ecNumber>
    </recommendedName>
</protein>
<dbReference type="AlphaFoldDB" id="A0A015UHR2"/>
<sequence>MKRLILIIIVCCRALGWCHANTQTETDSLYRVAQSLPHDSTRLEMFKRLAQIEQLTPRCITFSGLLREEATLQKNDRYNAIAAYLHTVYYYNQNNRDSVKKWLDTMEPYARKSQTWDLYFDALRFQIDLCTYEEQYELAINEANLMYERAQKVNCARGLIGAKQCLGNVYISTERWDEGMKALEAAYQLSLQTDNAVVRISILCQLISITKDQKNNQLLSEYLAKLKETLHHHTSTNPMLKEAFYDVYLFCEVYYTYYYLYAGQPEQAHKNLVNAGKFLNGNTFFLYRVLYYDAYAAYFRACKAYDRALAKIDSTIILLQEDFNSNYIHQKLTKADLLAEAGRSAEAIPLYIETLHLKDSIETTVLDKQMQQIKAKYNIDKVALEEERLKSYIQLGTLIVVIIILIILVAFMLRISHVRKALERSEKETRETTRMAEEANEMKNRFLSNISYHIRIPLNGVVGFSQLIASEPNMPDELRKEYSSIIQKNSEELMRLVNDVLDLSRLEASMMKFNIQEYGLAELCNEATYMARMHSEGYTVIRLENEIDTDLNIRVDTVRFTQALLSALTYPQKYKEKREIDFKVTLDTEKNFINFRITNSPLADERFTSQEVCIRHEINRLLFEYFGGSYKVQTNPDGKPTILFTFPSGRN</sequence>
<dbReference type="Pfam" id="PF00512">
    <property type="entry name" value="HisKA"/>
    <property type="match status" value="1"/>
</dbReference>
<dbReference type="PATRIC" id="fig|1339315.3.peg.3317"/>
<dbReference type="PANTHER" id="PTHR43711">
    <property type="entry name" value="TWO-COMPONENT HISTIDINE KINASE"/>
    <property type="match status" value="1"/>
</dbReference>
<dbReference type="SMART" id="SM00388">
    <property type="entry name" value="HisKA"/>
    <property type="match status" value="1"/>
</dbReference>
<dbReference type="PANTHER" id="PTHR43711:SF26">
    <property type="entry name" value="SENSOR HISTIDINE KINASE RCSC"/>
    <property type="match status" value="1"/>
</dbReference>
<dbReference type="InterPro" id="IPR005467">
    <property type="entry name" value="His_kinase_dom"/>
</dbReference>
<dbReference type="EMBL" id="JGCY01000356">
    <property type="protein sequence ID" value="EXY73483.1"/>
    <property type="molecule type" value="Genomic_DNA"/>
</dbReference>
<comment type="caution">
    <text evidence="9">The sequence shown here is derived from an EMBL/GenBank/DDBJ whole genome shotgun (WGS) entry which is preliminary data.</text>
</comment>
<dbReference type="PROSITE" id="PS50109">
    <property type="entry name" value="HIS_KIN"/>
    <property type="match status" value="1"/>
</dbReference>
<dbReference type="InterPro" id="IPR050736">
    <property type="entry name" value="Sensor_HK_Regulatory"/>
</dbReference>
<evidence type="ECO:0000313" key="9">
    <source>
        <dbReference type="EMBL" id="EXY73483.1"/>
    </source>
</evidence>
<evidence type="ECO:0000256" key="1">
    <source>
        <dbReference type="ARBA" id="ARBA00000085"/>
    </source>
</evidence>
<dbReference type="SUPFAM" id="SSF47384">
    <property type="entry name" value="Homodimeric domain of signal transducing histidine kinase"/>
    <property type="match status" value="1"/>
</dbReference>
<evidence type="ECO:0000256" key="7">
    <source>
        <dbReference type="SAM" id="SignalP"/>
    </source>
</evidence>
<gene>
    <name evidence="9" type="ORF">M124_2628</name>
</gene>
<reference evidence="9 10" key="1">
    <citation type="submission" date="2014-02" db="EMBL/GenBank/DDBJ databases">
        <authorList>
            <person name="Sears C."/>
            <person name="Carroll K."/>
            <person name="Sack B.R."/>
            <person name="Qadri F."/>
            <person name="Myers L.L."/>
            <person name="Chung G.-T."/>
            <person name="Escheverria P."/>
            <person name="Fraser C.M."/>
            <person name="Sadzewicz L."/>
            <person name="Shefchek K.A."/>
            <person name="Tallon L."/>
            <person name="Das S.P."/>
            <person name="Daugherty S."/>
            <person name="Mongodin E.F."/>
        </authorList>
    </citation>
    <scope>NUCLEOTIDE SEQUENCE [LARGE SCALE GENOMIC DNA]</scope>
    <source>
        <strain evidence="10">3988T(B)14</strain>
    </source>
</reference>
<keyword evidence="4 9" id="KW-0418">Kinase</keyword>
<evidence type="ECO:0000256" key="2">
    <source>
        <dbReference type="ARBA" id="ARBA00012438"/>
    </source>
</evidence>
<keyword evidence="7" id="KW-0732">Signal</keyword>
<evidence type="ECO:0000259" key="8">
    <source>
        <dbReference type="PROSITE" id="PS50109"/>
    </source>
</evidence>
<dbReference type="InterPro" id="IPR036097">
    <property type="entry name" value="HisK_dim/P_sf"/>
</dbReference>
<keyword evidence="6" id="KW-0812">Transmembrane</keyword>
<evidence type="ECO:0000256" key="6">
    <source>
        <dbReference type="SAM" id="Phobius"/>
    </source>
</evidence>
<dbReference type="RefSeq" id="WP_022347762.1">
    <property type="nucleotide sequence ID" value="NZ_JGCY01000356.1"/>
</dbReference>
<accession>A0A015UHR2</accession>
<dbReference type="EC" id="2.7.13.3" evidence="2"/>
<dbReference type="CDD" id="cd00082">
    <property type="entry name" value="HisKA"/>
    <property type="match status" value="1"/>
</dbReference>
<evidence type="ECO:0000256" key="5">
    <source>
        <dbReference type="ARBA" id="ARBA00023012"/>
    </source>
</evidence>
<feature type="chain" id="PRO_5001479907" description="histidine kinase" evidence="7">
    <location>
        <begin position="21"/>
        <end position="651"/>
    </location>
</feature>
<dbReference type="InterPro" id="IPR036890">
    <property type="entry name" value="HATPase_C_sf"/>
</dbReference>
<keyword evidence="5" id="KW-0902">Two-component regulatory system</keyword>
<dbReference type="Proteomes" id="UP000020529">
    <property type="component" value="Unassembled WGS sequence"/>
</dbReference>
<evidence type="ECO:0000256" key="3">
    <source>
        <dbReference type="ARBA" id="ARBA00022679"/>
    </source>
</evidence>
<dbReference type="GO" id="GO:0000155">
    <property type="term" value="F:phosphorelay sensor kinase activity"/>
    <property type="evidence" value="ECO:0007669"/>
    <property type="project" value="InterPro"/>
</dbReference>
<feature type="signal peptide" evidence="7">
    <location>
        <begin position="1"/>
        <end position="20"/>
    </location>
</feature>
<feature type="domain" description="Histidine kinase" evidence="8">
    <location>
        <begin position="449"/>
        <end position="650"/>
    </location>
</feature>
<keyword evidence="6" id="KW-1133">Transmembrane helix</keyword>
<feature type="transmembrane region" description="Helical" evidence="6">
    <location>
        <begin position="392"/>
        <end position="415"/>
    </location>
</feature>